<comment type="caution">
    <text evidence="1">The sequence shown here is derived from an EMBL/GenBank/DDBJ whole genome shotgun (WGS) entry which is preliminary data.</text>
</comment>
<dbReference type="PANTHER" id="PTHR43739:SF5">
    <property type="entry name" value="EXO-ALPHA-SIALIDASE"/>
    <property type="match status" value="1"/>
</dbReference>
<organism evidence="1 2">
    <name type="scientific">Candidatus Segetimicrobium genomatis</name>
    <dbReference type="NCBI Taxonomy" id="2569760"/>
    <lineage>
        <taxon>Bacteria</taxon>
        <taxon>Bacillati</taxon>
        <taxon>Candidatus Sysuimicrobiota</taxon>
        <taxon>Candidatus Sysuimicrobiia</taxon>
        <taxon>Candidatus Sysuimicrobiales</taxon>
        <taxon>Candidatus Segetimicrobiaceae</taxon>
        <taxon>Candidatus Segetimicrobium</taxon>
    </lineage>
</organism>
<gene>
    <name evidence="1" type="ORF">E6G99_02280</name>
</gene>
<dbReference type="PANTHER" id="PTHR43739">
    <property type="entry name" value="XYLOGLUCANASE (EUROFUNG)"/>
    <property type="match status" value="1"/>
</dbReference>
<dbReference type="InterPro" id="IPR015943">
    <property type="entry name" value="WD40/YVTN_repeat-like_dom_sf"/>
</dbReference>
<dbReference type="CDD" id="cd15482">
    <property type="entry name" value="Sialidase_non-viral"/>
    <property type="match status" value="1"/>
</dbReference>
<dbReference type="SUPFAM" id="SSF110296">
    <property type="entry name" value="Oligoxyloglucan reducing end-specific cellobiohydrolase"/>
    <property type="match status" value="2"/>
</dbReference>
<evidence type="ECO:0008006" key="3">
    <source>
        <dbReference type="Google" id="ProtNLM"/>
    </source>
</evidence>
<accession>A0A537LP38</accession>
<dbReference type="Gene3D" id="2.130.10.10">
    <property type="entry name" value="YVTN repeat-like/Quinoprotein amine dehydrogenase"/>
    <property type="match status" value="5"/>
</dbReference>
<dbReference type="InterPro" id="IPR052025">
    <property type="entry name" value="Xyloglucanase_GH74"/>
</dbReference>
<evidence type="ECO:0000313" key="2">
    <source>
        <dbReference type="Proteomes" id="UP000318661"/>
    </source>
</evidence>
<protein>
    <recommendedName>
        <fullName evidence="3">Sortilin N-terminal domain-containing protein</fullName>
    </recommendedName>
</protein>
<feature type="non-terminal residue" evidence="1">
    <location>
        <position position="571"/>
    </location>
</feature>
<name>A0A537LP38_9BACT</name>
<dbReference type="AlphaFoldDB" id="A0A537LP38"/>
<dbReference type="EMBL" id="VBAJ01000040">
    <property type="protein sequence ID" value="TMJ09766.1"/>
    <property type="molecule type" value="Genomic_DNA"/>
</dbReference>
<proteinExistence type="predicted"/>
<reference evidence="1 2" key="1">
    <citation type="journal article" date="2019" name="Nat. Microbiol.">
        <title>Mediterranean grassland soil C-N compound turnover is dependent on rainfall and depth, and is mediated by genomically divergent microorganisms.</title>
        <authorList>
            <person name="Diamond S."/>
            <person name="Andeer P.F."/>
            <person name="Li Z."/>
            <person name="Crits-Christoph A."/>
            <person name="Burstein D."/>
            <person name="Anantharaman K."/>
            <person name="Lane K.R."/>
            <person name="Thomas B.C."/>
            <person name="Pan C."/>
            <person name="Northen T.R."/>
            <person name="Banfield J.F."/>
        </authorList>
    </citation>
    <scope>NUCLEOTIDE SEQUENCE [LARGE SCALE GENOMIC DNA]</scope>
    <source>
        <strain evidence="1">NP_2</strain>
    </source>
</reference>
<dbReference type="GO" id="GO:0010411">
    <property type="term" value="P:xyloglucan metabolic process"/>
    <property type="evidence" value="ECO:0007669"/>
    <property type="project" value="TreeGrafter"/>
</dbReference>
<dbReference type="Proteomes" id="UP000318661">
    <property type="component" value="Unassembled WGS sequence"/>
</dbReference>
<evidence type="ECO:0000313" key="1">
    <source>
        <dbReference type="EMBL" id="TMJ09766.1"/>
    </source>
</evidence>
<sequence length="571" mass="59995">MKHGFTLVIPIVMVIATSFLWPAAAGQNVWTSYGPEGGTVTALAVDPQTPTVLYAGIKDSRSQWSEGIPPEGRLYKTADGGRSWRATYTGLPNTEITGIFINPQTPTIIYVSVAGGRIFKSTDGGETWAGSGVTVSSVYPALSIAKIAFDPQTQTTIYAAGGNSIVKSTDGGSTWRTLRAGLPDDVGVSSIAIDPKTPTTLYIGLSSFRPARIRGIFKSGDGGETWRRAGLTEAAVVALAIDPQVSATLYAGTDGDSVFKSTDGGDTWRPSREGLSIENVYALAIDPQKPMTLYAGFAGAWGVHGAPGGRGVFKSIDGGVTWRALDPDPANSVVSALIIDPHSPATLYMGTEITGIFKSTDGGVSWRAVNSGLPSLGIVPRAIDPQRPNVVYSLAAGVFKSTDGGGTWRAINMGLGTLRMTGFVVDPKTPSTLYVGSHGSGLFKSTDGGMRWRAIGTDLKIWYYVTFALDPQTPTTVYASGLSSEDNCGGGVPMFKSTDGGENWRALHVGGGGCMALSLVIDPKSPTTLYMVISGKGIFKSTDGAMTWRETNVGLVRDEKSQAGSQIYVRG</sequence>